<evidence type="ECO:0000256" key="2">
    <source>
        <dbReference type="RuleBase" id="RU361173"/>
    </source>
</evidence>
<keyword evidence="1 2" id="KW-0456">Lyase</keyword>
<feature type="region of interest" description="Disordered" evidence="3">
    <location>
        <begin position="16"/>
        <end position="37"/>
    </location>
</feature>
<feature type="domain" description="Pectate lyase" evidence="5">
    <location>
        <begin position="92"/>
        <end position="339"/>
    </location>
</feature>
<evidence type="ECO:0000256" key="3">
    <source>
        <dbReference type="SAM" id="MobiDB-lite"/>
    </source>
</evidence>
<dbReference type="EC" id="4.2.2.2" evidence="6"/>
<evidence type="ECO:0000259" key="5">
    <source>
        <dbReference type="SMART" id="SM00656"/>
    </source>
</evidence>
<dbReference type="EMBL" id="JACHIR010000002">
    <property type="protein sequence ID" value="MBB5896876.1"/>
    <property type="molecule type" value="Genomic_DNA"/>
</dbReference>
<evidence type="ECO:0000313" key="7">
    <source>
        <dbReference type="Proteomes" id="UP000585638"/>
    </source>
</evidence>
<organism evidence="6 7">
    <name type="scientific">Kutzneria kofuensis</name>
    <dbReference type="NCBI Taxonomy" id="103725"/>
    <lineage>
        <taxon>Bacteria</taxon>
        <taxon>Bacillati</taxon>
        <taxon>Actinomycetota</taxon>
        <taxon>Actinomycetes</taxon>
        <taxon>Pseudonocardiales</taxon>
        <taxon>Pseudonocardiaceae</taxon>
        <taxon>Kutzneria</taxon>
    </lineage>
</organism>
<accession>A0A7W9KQJ7</accession>
<keyword evidence="4" id="KW-0732">Signal</keyword>
<dbReference type="GO" id="GO:0005576">
    <property type="term" value="C:extracellular region"/>
    <property type="evidence" value="ECO:0007669"/>
    <property type="project" value="UniProtKB-SubCell"/>
</dbReference>
<reference evidence="6 7" key="1">
    <citation type="submission" date="2020-08" db="EMBL/GenBank/DDBJ databases">
        <title>Sequencing the genomes of 1000 actinobacteria strains.</title>
        <authorList>
            <person name="Klenk H.-P."/>
        </authorList>
    </citation>
    <scope>NUCLEOTIDE SEQUENCE [LARGE SCALE GENOMIC DNA]</scope>
    <source>
        <strain evidence="6 7">DSM 43851</strain>
    </source>
</reference>
<keyword evidence="7" id="KW-1185">Reference proteome</keyword>
<comment type="subcellular location">
    <subcellularLocation>
        <location evidence="2">Secreted</location>
    </subcellularLocation>
</comment>
<evidence type="ECO:0000256" key="1">
    <source>
        <dbReference type="ARBA" id="ARBA00023239"/>
    </source>
</evidence>
<comment type="caution">
    <text evidence="6">The sequence shown here is derived from an EMBL/GenBank/DDBJ whole genome shotgun (WGS) entry which is preliminary data.</text>
</comment>
<dbReference type="GO" id="GO:0000272">
    <property type="term" value="P:polysaccharide catabolic process"/>
    <property type="evidence" value="ECO:0007669"/>
    <property type="project" value="UniProtKB-KW"/>
</dbReference>
<dbReference type="InterPro" id="IPR012334">
    <property type="entry name" value="Pectin_lyas_fold"/>
</dbReference>
<evidence type="ECO:0000313" key="6">
    <source>
        <dbReference type="EMBL" id="MBB5896876.1"/>
    </source>
</evidence>
<gene>
    <name evidence="6" type="ORF">BJ998_008135</name>
</gene>
<dbReference type="InterPro" id="IPR011050">
    <property type="entry name" value="Pectin_lyase_fold/virulence"/>
</dbReference>
<keyword evidence="2" id="KW-0119">Carbohydrate metabolism</keyword>
<protein>
    <submittedName>
        <fullName evidence="6">Pectate lyase</fullName>
        <ecNumber evidence="6">4.2.2.2</ecNumber>
    </submittedName>
</protein>
<dbReference type="AlphaFoldDB" id="A0A7W9KQJ7"/>
<dbReference type="RefSeq" id="WP_184869366.1">
    <property type="nucleotide sequence ID" value="NZ_BAAAWY010000095.1"/>
</dbReference>
<dbReference type="Pfam" id="PF00544">
    <property type="entry name" value="Pectate_lyase_4"/>
    <property type="match status" value="2"/>
</dbReference>
<dbReference type="PANTHER" id="PTHR31683">
    <property type="entry name" value="PECTATE LYASE 18-RELATED"/>
    <property type="match status" value="1"/>
</dbReference>
<keyword evidence="2" id="KW-0964">Secreted</keyword>
<dbReference type="Gene3D" id="2.160.20.10">
    <property type="entry name" value="Single-stranded right-handed beta-helix, Pectin lyase-like"/>
    <property type="match status" value="1"/>
</dbReference>
<feature type="chain" id="PRO_5039197405" evidence="4">
    <location>
        <begin position="19"/>
        <end position="414"/>
    </location>
</feature>
<dbReference type="GO" id="GO:0030570">
    <property type="term" value="F:pectate lyase activity"/>
    <property type="evidence" value="ECO:0007669"/>
    <property type="project" value="UniProtKB-EC"/>
</dbReference>
<name>A0A7W9KQJ7_9PSEU</name>
<dbReference type="PANTHER" id="PTHR31683:SF18">
    <property type="entry name" value="PECTATE LYASE 21-RELATED"/>
    <property type="match status" value="1"/>
</dbReference>
<dbReference type="SMART" id="SM00656">
    <property type="entry name" value="Amb_all"/>
    <property type="match status" value="1"/>
</dbReference>
<comment type="similarity">
    <text evidence="2">Belongs to the polysaccharide lyase 1 family.</text>
</comment>
<proteinExistence type="inferred from homology"/>
<dbReference type="InterPro" id="IPR045032">
    <property type="entry name" value="PEL"/>
</dbReference>
<feature type="signal peptide" evidence="4">
    <location>
        <begin position="1"/>
        <end position="18"/>
    </location>
</feature>
<keyword evidence="2" id="KW-0624">Polysaccharide degradation</keyword>
<dbReference type="InterPro" id="IPR002022">
    <property type="entry name" value="Pec_lyase"/>
</dbReference>
<dbReference type="Proteomes" id="UP000585638">
    <property type="component" value="Unassembled WGS sequence"/>
</dbReference>
<evidence type="ECO:0000256" key="4">
    <source>
        <dbReference type="SAM" id="SignalP"/>
    </source>
</evidence>
<sequence>MKLLMAALTAATLLTNPAADPGHQPLPAKDGWANGTTGGSAATAGHVVTVTTRDQLAAAVKGDTPKIVYVKGTIDANTDSSGKPLSCTDYATNGYTLAGYLKAYDPATWGRTKVPTGPLESARAASEAKQAARVEIQVGANTTLIGVGTTARLLGANLIIKSDNVIVRNLTFADAFDCFPQWDPTDGSTGNWNSAFDDVSLQGGTHVWVDHNTFTDAPYPDSKEPTYFGRPYQQHDGELDITNAADLVTVEQNVFSQHDKTMLIGNSDSKTSDAGHLRVTVHHNVFDGVQERAPRVRFGQVHVYDNLYRSGAGFAYSLGVGKQSQIYAQNNNFQFGGGVTAADALHNWGGTGIHAEGSVVNGASVDLVAAFNAANPGNKLASTVNWTPTLYTGLQPASVLPAQLPGSAGAGHLG</sequence>
<dbReference type="SUPFAM" id="SSF51126">
    <property type="entry name" value="Pectin lyase-like"/>
    <property type="match status" value="1"/>
</dbReference>